<reference evidence="2 3" key="1">
    <citation type="submission" date="2019-03" db="EMBL/GenBank/DDBJ databases">
        <title>Single cell metagenomics reveals metabolic interactions within the superorganism composed of flagellate Streblomastix strix and complex community of Bacteroidetes bacteria on its surface.</title>
        <authorList>
            <person name="Treitli S.C."/>
            <person name="Kolisko M."/>
            <person name="Husnik F."/>
            <person name="Keeling P."/>
            <person name="Hampl V."/>
        </authorList>
    </citation>
    <scope>NUCLEOTIDE SEQUENCE [LARGE SCALE GENOMIC DNA]</scope>
    <source>
        <strain evidence="2">ST1C</strain>
    </source>
</reference>
<dbReference type="Gene3D" id="2.30.110.10">
    <property type="entry name" value="Electron Transport, Fmn-binding Protein, Chain A"/>
    <property type="match status" value="2"/>
</dbReference>
<gene>
    <name evidence="2" type="ORF">EZS28_046746</name>
</gene>
<accession>A0A5J4THM6</accession>
<dbReference type="Proteomes" id="UP000324800">
    <property type="component" value="Unassembled WGS sequence"/>
</dbReference>
<dbReference type="SUPFAM" id="SSF50475">
    <property type="entry name" value="FMN-binding split barrel"/>
    <property type="match status" value="2"/>
</dbReference>
<evidence type="ECO:0000313" key="2">
    <source>
        <dbReference type="EMBL" id="KAA6357727.1"/>
    </source>
</evidence>
<evidence type="ECO:0000259" key="1">
    <source>
        <dbReference type="Pfam" id="PF16242"/>
    </source>
</evidence>
<dbReference type="InterPro" id="IPR012349">
    <property type="entry name" value="Split_barrel_FMN-bd"/>
</dbReference>
<organism evidence="2 3">
    <name type="scientific">Streblomastix strix</name>
    <dbReference type="NCBI Taxonomy" id="222440"/>
    <lineage>
        <taxon>Eukaryota</taxon>
        <taxon>Metamonada</taxon>
        <taxon>Preaxostyla</taxon>
        <taxon>Oxymonadida</taxon>
        <taxon>Streblomastigidae</taxon>
        <taxon>Streblomastix</taxon>
    </lineage>
</organism>
<evidence type="ECO:0000313" key="3">
    <source>
        <dbReference type="Proteomes" id="UP000324800"/>
    </source>
</evidence>
<dbReference type="PANTHER" id="PTHR34818:SF1">
    <property type="entry name" value="PROTEIN BLI-3"/>
    <property type="match status" value="1"/>
</dbReference>
<feature type="domain" description="General stress protein FMN-binding split barrel" evidence="1">
    <location>
        <begin position="138"/>
        <end position="214"/>
    </location>
</feature>
<protein>
    <recommendedName>
        <fullName evidence="1">General stress protein FMN-binding split barrel domain-containing protein</fullName>
    </recommendedName>
</protein>
<dbReference type="PANTHER" id="PTHR34818">
    <property type="entry name" value="PROTEIN BLI-3"/>
    <property type="match status" value="1"/>
</dbReference>
<comment type="caution">
    <text evidence="2">The sequence shown here is derived from an EMBL/GenBank/DDBJ whole genome shotgun (WGS) entry which is preliminary data.</text>
</comment>
<dbReference type="AlphaFoldDB" id="A0A5J4THM6"/>
<dbReference type="Pfam" id="PF16242">
    <property type="entry name" value="Pyrid_ox_like"/>
    <property type="match status" value="1"/>
</dbReference>
<proteinExistence type="predicted"/>
<name>A0A5J4THM6_9EUKA</name>
<sequence>MATISIYPEKGPETVIAQVTIRITSDPKILEAGWNDGMYRYGYQKTNDPYYRVLLITVHSVTYGKDTYAGVPIDPSIYDKIAKEELQPIPTGPFNAKEIDDIIKATFTTKKNTHLITKVGLQHDVRVVDVQYIEGVGLYSVTQIDSNKIKQIISNGNVALLTEDKEKWIQVVVDSYAKVSTSLELKKKVWNDQLKKFGFTGPEDEKISVILFTPRRVFHHTQETDCPVVYTTEPIQYDKDLLVLDRMRKLGQSFNLATADESGVLHSRIMGAVFYLPVIGFYMSCKSASAKINQLLHNNHAVLTAYKDSTGDSYTIEIVLTILRDADVLLTTWSPRMTAAGYKGPEDQTRAVLQINVTKAEYVNVKEFYAGLSKN</sequence>
<dbReference type="InterPro" id="IPR052917">
    <property type="entry name" value="Stress-Dev_Protein"/>
</dbReference>
<dbReference type="InterPro" id="IPR038725">
    <property type="entry name" value="YdaG_split_barrel_FMN-bd"/>
</dbReference>
<dbReference type="EMBL" id="SNRW01030946">
    <property type="protein sequence ID" value="KAA6357727.1"/>
    <property type="molecule type" value="Genomic_DNA"/>
</dbReference>